<evidence type="ECO:0000256" key="1">
    <source>
        <dbReference type="SAM" id="MobiDB-lite"/>
    </source>
</evidence>
<dbReference type="OrthoDB" id="5659783at2"/>
<feature type="domain" description="HTH cro/C1-type" evidence="2">
    <location>
        <begin position="21"/>
        <end position="75"/>
    </location>
</feature>
<evidence type="ECO:0000313" key="4">
    <source>
        <dbReference type="Proteomes" id="UP000193083"/>
    </source>
</evidence>
<dbReference type="Proteomes" id="UP000193083">
    <property type="component" value="Unassembled WGS sequence"/>
</dbReference>
<dbReference type="InterPro" id="IPR010982">
    <property type="entry name" value="Lambda_DNA-bd_dom_sf"/>
</dbReference>
<name>A0A1X7P4Q2_9HYPH</name>
<dbReference type="AlphaFoldDB" id="A0A1X7P4Q2"/>
<dbReference type="EMBL" id="FXBL01000004">
    <property type="protein sequence ID" value="SMH45351.1"/>
    <property type="molecule type" value="Genomic_DNA"/>
</dbReference>
<sequence>MAIIRTLRNEPPDADTLGGRLSRTRESKGLSTAHVARRVGVKPKTIQEWESDRSEPSVEHLKLIEGVLDVNLVWLLHGVGEAPSDDIGPDPLLAIAAQLEKLQRMHADTGQIILRLQRELRRLAEERE</sequence>
<keyword evidence="4" id="KW-1185">Reference proteome</keyword>
<dbReference type="PROSITE" id="PS50943">
    <property type="entry name" value="HTH_CROC1"/>
    <property type="match status" value="1"/>
</dbReference>
<evidence type="ECO:0000259" key="2">
    <source>
        <dbReference type="PROSITE" id="PS50943"/>
    </source>
</evidence>
<evidence type="ECO:0000313" key="3">
    <source>
        <dbReference type="EMBL" id="SMH45351.1"/>
    </source>
</evidence>
<proteinExistence type="predicted"/>
<gene>
    <name evidence="3" type="ORF">SAMN02982922_3190</name>
</gene>
<dbReference type="CDD" id="cd00093">
    <property type="entry name" value="HTH_XRE"/>
    <property type="match status" value="1"/>
</dbReference>
<reference evidence="3 4" key="1">
    <citation type="submission" date="2017-04" db="EMBL/GenBank/DDBJ databases">
        <authorList>
            <person name="Afonso C.L."/>
            <person name="Miller P.J."/>
            <person name="Scott M.A."/>
            <person name="Spackman E."/>
            <person name="Goraichik I."/>
            <person name="Dimitrov K.M."/>
            <person name="Suarez D.L."/>
            <person name="Swayne D.E."/>
        </authorList>
    </citation>
    <scope>NUCLEOTIDE SEQUENCE [LARGE SCALE GENOMIC DNA]</scope>
    <source>
        <strain evidence="3 4">B5P</strain>
    </source>
</reference>
<dbReference type="Gene3D" id="1.10.260.40">
    <property type="entry name" value="lambda repressor-like DNA-binding domains"/>
    <property type="match status" value="1"/>
</dbReference>
<dbReference type="SMART" id="SM00530">
    <property type="entry name" value="HTH_XRE"/>
    <property type="match status" value="1"/>
</dbReference>
<protein>
    <submittedName>
        <fullName evidence="3">Helix-turn-helix</fullName>
    </submittedName>
</protein>
<dbReference type="Pfam" id="PF01381">
    <property type="entry name" value="HTH_3"/>
    <property type="match status" value="1"/>
</dbReference>
<dbReference type="InterPro" id="IPR001387">
    <property type="entry name" value="Cro/C1-type_HTH"/>
</dbReference>
<organism evidence="3 4">
    <name type="scientific">Mesorhizobium australicum</name>
    <dbReference type="NCBI Taxonomy" id="536018"/>
    <lineage>
        <taxon>Bacteria</taxon>
        <taxon>Pseudomonadati</taxon>
        <taxon>Pseudomonadota</taxon>
        <taxon>Alphaproteobacteria</taxon>
        <taxon>Hyphomicrobiales</taxon>
        <taxon>Phyllobacteriaceae</taxon>
        <taxon>Mesorhizobium</taxon>
    </lineage>
</organism>
<dbReference type="SUPFAM" id="SSF47413">
    <property type="entry name" value="lambda repressor-like DNA-binding domains"/>
    <property type="match status" value="1"/>
</dbReference>
<dbReference type="RefSeq" id="WP_085465045.1">
    <property type="nucleotide sequence ID" value="NZ_FXBL01000004.1"/>
</dbReference>
<dbReference type="GO" id="GO:0003677">
    <property type="term" value="F:DNA binding"/>
    <property type="evidence" value="ECO:0007669"/>
    <property type="project" value="InterPro"/>
</dbReference>
<feature type="region of interest" description="Disordered" evidence="1">
    <location>
        <begin position="13"/>
        <end position="37"/>
    </location>
</feature>
<accession>A0A1X7P4Q2</accession>